<name>A0A543CKR9_9ACTN</name>
<evidence type="ECO:0000256" key="1">
    <source>
        <dbReference type="SAM" id="MobiDB-lite"/>
    </source>
</evidence>
<feature type="compositionally biased region" description="Basic and acidic residues" evidence="1">
    <location>
        <begin position="58"/>
        <end position="68"/>
    </location>
</feature>
<evidence type="ECO:0000313" key="2">
    <source>
        <dbReference type="EMBL" id="TQL97696.1"/>
    </source>
</evidence>
<reference evidence="2 3" key="1">
    <citation type="submission" date="2019-06" db="EMBL/GenBank/DDBJ databases">
        <title>Sequencing the genomes of 1000 actinobacteria strains.</title>
        <authorList>
            <person name="Klenk H.-P."/>
        </authorList>
    </citation>
    <scope>NUCLEOTIDE SEQUENCE [LARGE SCALE GENOMIC DNA]</scope>
    <source>
        <strain evidence="2 3">DSM 102200</strain>
    </source>
</reference>
<dbReference type="AlphaFoldDB" id="A0A543CKR9"/>
<organism evidence="2 3">
    <name type="scientific">Actinoallomurus bryophytorum</name>
    <dbReference type="NCBI Taxonomy" id="1490222"/>
    <lineage>
        <taxon>Bacteria</taxon>
        <taxon>Bacillati</taxon>
        <taxon>Actinomycetota</taxon>
        <taxon>Actinomycetes</taxon>
        <taxon>Streptosporangiales</taxon>
        <taxon>Thermomonosporaceae</taxon>
        <taxon>Actinoallomurus</taxon>
    </lineage>
</organism>
<proteinExistence type="predicted"/>
<sequence length="68" mass="7452">MSKPTYDPFAVINLVMRELARQNVKTRFSGTQIHDAVPAAEQLLTSFGLTPATPADDIPDRREAPTPS</sequence>
<dbReference type="OrthoDB" id="3828020at2"/>
<comment type="caution">
    <text evidence="2">The sequence shown here is derived from an EMBL/GenBank/DDBJ whole genome shotgun (WGS) entry which is preliminary data.</text>
</comment>
<dbReference type="EMBL" id="VFOZ01000001">
    <property type="protein sequence ID" value="TQL97696.1"/>
    <property type="molecule type" value="Genomic_DNA"/>
</dbReference>
<gene>
    <name evidence="2" type="ORF">FB559_3297</name>
</gene>
<dbReference type="RefSeq" id="WP_141956393.1">
    <property type="nucleotide sequence ID" value="NZ_VFOZ01000001.1"/>
</dbReference>
<protein>
    <submittedName>
        <fullName evidence="2">Uncharacterized protein</fullName>
    </submittedName>
</protein>
<dbReference type="Proteomes" id="UP000316096">
    <property type="component" value="Unassembled WGS sequence"/>
</dbReference>
<feature type="region of interest" description="Disordered" evidence="1">
    <location>
        <begin position="48"/>
        <end position="68"/>
    </location>
</feature>
<evidence type="ECO:0000313" key="3">
    <source>
        <dbReference type="Proteomes" id="UP000316096"/>
    </source>
</evidence>
<accession>A0A543CKR9</accession>
<keyword evidence="3" id="KW-1185">Reference proteome</keyword>